<protein>
    <submittedName>
        <fullName evidence="9">ABC transporter ATP-binding protein</fullName>
    </submittedName>
</protein>
<organism evidence="9 10">
    <name type="scientific">Leuconostoc aquikimchii</name>
    <dbReference type="NCBI Taxonomy" id="3236804"/>
    <lineage>
        <taxon>Bacteria</taxon>
        <taxon>Bacillati</taxon>
        <taxon>Bacillota</taxon>
        <taxon>Bacilli</taxon>
        <taxon>Lactobacillales</taxon>
        <taxon>Lactobacillaceae</taxon>
        <taxon>Leuconostoc</taxon>
    </lineage>
</organism>
<dbReference type="InterPro" id="IPR027417">
    <property type="entry name" value="P-loop_NTPase"/>
</dbReference>
<comment type="similarity">
    <text evidence="2">Belongs to the ABC transporter superfamily.</text>
</comment>
<sequence length="351" mass="38924">MSNPILKVENLHVNFNTYAGTVQAIRDVSFDLNKGETLAIVGESGSGKSVTTKTLMGLNAKNALIPDNSRLIFKGRNLLDLKEEEWQSVRGNEIAMIFQDPMTSLDPTMKIGMQIAEPLMKHRKMKKELALARALELMKGVGIPNAEEHINDYPHQWSGGMRQRAVIAIALAVDPEILIADEPTTALDVTIQAQILKLMKELQKDTGSSIIFITHDLGVVAGMANRVAVMYAGKIVEYGTVDEIYFNPQHPYTWGLLNSMPTTDTKVGSLVAIPGTPPDLLDPPTGDAFASRNVYALAIDLKEEPPFFRVSDTHYAATWLLDERSPKVTPPVQIQKRWARWREIQAQEAHS</sequence>
<dbReference type="SMART" id="SM00382">
    <property type="entry name" value="AAA"/>
    <property type="match status" value="1"/>
</dbReference>
<gene>
    <name evidence="9" type="ORF">AB3K24_01295</name>
</gene>
<dbReference type="Pfam" id="PF08352">
    <property type="entry name" value="oligo_HPY"/>
    <property type="match status" value="1"/>
</dbReference>
<name>A0ABV3S0Q6_9LACO</name>
<evidence type="ECO:0000256" key="6">
    <source>
        <dbReference type="ARBA" id="ARBA00022840"/>
    </source>
</evidence>
<dbReference type="GO" id="GO:0005524">
    <property type="term" value="F:ATP binding"/>
    <property type="evidence" value="ECO:0007669"/>
    <property type="project" value="UniProtKB-KW"/>
</dbReference>
<accession>A0ABV3S0Q6</accession>
<dbReference type="InterPro" id="IPR013563">
    <property type="entry name" value="Oligopep_ABC_C"/>
</dbReference>
<dbReference type="PANTHER" id="PTHR43297:SF2">
    <property type="entry name" value="DIPEPTIDE TRANSPORT ATP-BINDING PROTEIN DPPD"/>
    <property type="match status" value="1"/>
</dbReference>
<keyword evidence="6 9" id="KW-0067">ATP-binding</keyword>
<comment type="caution">
    <text evidence="9">The sequence shown here is derived from an EMBL/GenBank/DDBJ whole genome shotgun (WGS) entry which is preliminary data.</text>
</comment>
<dbReference type="InterPro" id="IPR050388">
    <property type="entry name" value="ABC_Ni/Peptide_Import"/>
</dbReference>
<dbReference type="Proteomes" id="UP001556617">
    <property type="component" value="Unassembled WGS sequence"/>
</dbReference>
<keyword evidence="7" id="KW-0472">Membrane</keyword>
<dbReference type="PANTHER" id="PTHR43297">
    <property type="entry name" value="OLIGOPEPTIDE TRANSPORT ATP-BINDING PROTEIN APPD"/>
    <property type="match status" value="1"/>
</dbReference>
<dbReference type="Gene3D" id="3.40.50.300">
    <property type="entry name" value="P-loop containing nucleotide triphosphate hydrolases"/>
    <property type="match status" value="1"/>
</dbReference>
<dbReference type="SUPFAM" id="SSF52540">
    <property type="entry name" value="P-loop containing nucleoside triphosphate hydrolases"/>
    <property type="match status" value="1"/>
</dbReference>
<evidence type="ECO:0000259" key="8">
    <source>
        <dbReference type="PROSITE" id="PS50893"/>
    </source>
</evidence>
<dbReference type="Pfam" id="PF00005">
    <property type="entry name" value="ABC_tran"/>
    <property type="match status" value="1"/>
</dbReference>
<proteinExistence type="inferred from homology"/>
<evidence type="ECO:0000256" key="7">
    <source>
        <dbReference type="ARBA" id="ARBA00023136"/>
    </source>
</evidence>
<dbReference type="CDD" id="cd03257">
    <property type="entry name" value="ABC_NikE_OppD_transporters"/>
    <property type="match status" value="1"/>
</dbReference>
<dbReference type="RefSeq" id="WP_367973434.1">
    <property type="nucleotide sequence ID" value="NZ_JBFPEQ010000001.1"/>
</dbReference>
<dbReference type="NCBIfam" id="TIGR01727">
    <property type="entry name" value="oligo_HPY"/>
    <property type="match status" value="1"/>
</dbReference>
<evidence type="ECO:0000256" key="1">
    <source>
        <dbReference type="ARBA" id="ARBA00004202"/>
    </source>
</evidence>
<keyword evidence="5" id="KW-0547">Nucleotide-binding</keyword>
<keyword evidence="10" id="KW-1185">Reference proteome</keyword>
<reference evidence="9 10" key="1">
    <citation type="submission" date="2024-07" db="EMBL/GenBank/DDBJ databases">
        <authorList>
            <person name="Yun M."/>
        </authorList>
    </citation>
    <scope>NUCLEOTIDE SEQUENCE [LARGE SCALE GENOMIC DNA]</scope>
    <source>
        <strain evidence="9 10">MS01</strain>
    </source>
</reference>
<dbReference type="InterPro" id="IPR003593">
    <property type="entry name" value="AAA+_ATPase"/>
</dbReference>
<evidence type="ECO:0000313" key="10">
    <source>
        <dbReference type="Proteomes" id="UP001556617"/>
    </source>
</evidence>
<dbReference type="PROSITE" id="PS50893">
    <property type="entry name" value="ABC_TRANSPORTER_2"/>
    <property type="match status" value="1"/>
</dbReference>
<comment type="subcellular location">
    <subcellularLocation>
        <location evidence="1">Cell membrane</location>
        <topology evidence="1">Peripheral membrane protein</topology>
    </subcellularLocation>
</comment>
<evidence type="ECO:0000256" key="3">
    <source>
        <dbReference type="ARBA" id="ARBA00022448"/>
    </source>
</evidence>
<dbReference type="InterPro" id="IPR003439">
    <property type="entry name" value="ABC_transporter-like_ATP-bd"/>
</dbReference>
<dbReference type="EMBL" id="JBFPER010000001">
    <property type="protein sequence ID" value="MEX0380000.1"/>
    <property type="molecule type" value="Genomic_DNA"/>
</dbReference>
<evidence type="ECO:0000256" key="2">
    <source>
        <dbReference type="ARBA" id="ARBA00005417"/>
    </source>
</evidence>
<evidence type="ECO:0000256" key="5">
    <source>
        <dbReference type="ARBA" id="ARBA00022741"/>
    </source>
</evidence>
<feature type="domain" description="ABC transporter" evidence="8">
    <location>
        <begin position="6"/>
        <end position="257"/>
    </location>
</feature>
<keyword evidence="3" id="KW-0813">Transport</keyword>
<evidence type="ECO:0000313" key="9">
    <source>
        <dbReference type="EMBL" id="MEX0380000.1"/>
    </source>
</evidence>
<evidence type="ECO:0000256" key="4">
    <source>
        <dbReference type="ARBA" id="ARBA00022475"/>
    </source>
</evidence>
<keyword evidence="4" id="KW-1003">Cell membrane</keyword>